<evidence type="ECO:0000313" key="10">
    <source>
        <dbReference type="Proteomes" id="UP000319731"/>
    </source>
</evidence>
<feature type="compositionally biased region" description="Polar residues" evidence="7">
    <location>
        <begin position="328"/>
        <end position="357"/>
    </location>
</feature>
<feature type="region of interest" description="Disordered" evidence="7">
    <location>
        <begin position="595"/>
        <end position="617"/>
    </location>
</feature>
<evidence type="ECO:0000256" key="2">
    <source>
        <dbReference type="ARBA" id="ARBA00022679"/>
    </source>
</evidence>
<sequence length="1245" mass="133310">MPSSRDKSAERTRSPSPSKLVGLATALLGNAVRGKDKASTSVSPTSPFFPSSASSNTTFTDYNNDPRKSLTSELSPISRSASTNISATSSVNTIAHTYGELSPGIQSPGLFEGSAPPNAVPFVLNVDSGSSGSLPTSDQSGNASRAVSYGALSSRMGTSAGQLRSYGGSVGMGMGMGMEMEMGTSQSSVVPIVSAPTPPTQSIEQIQQQSPVLSSQTPKGAGLRVNIAPRPATRQRSSSDAPYQTESLPRGFGSAQLLVNRPPTILDAESNTSVTASAAELSPFPSTNSNIKLTTPVQPKQRSRFMTFSAKSGTDLTSHLPTLTPTSAASPGTTDSTTPVLNRQTSRHPQSPSSRAASQISLMSMHSMLSVSGSTNRLAPPSRRPSISGEVKETNILAKELDPTTGNKMINKYMVIRELGRGVYGKVKYCVDIETNEEVAIKIVEKRGKKRFQNRLSLSARLSQQNAENGGGTPIPTNPYLEKIQREIAIMKKCDHPHVVKLLEVIDDPAAEKIYLVLEFLPGGELKWTDGRDPPGPIIAIDEVRRIFRDVVCGVEYLHYQGIVHRDIKPANLLLTEDHRVKMSDFGVSAFTKERKRKRTDTATKDENESDDAAGSEEEVELAKTAGTPAFFAPELCGVSDEDERLFAEFKAGLGEEQPHDGGIQALMGVAEDGDWTPEFSSPLPTPLATPSITPGFSRSASILSGFVTPGSAATPEVMSNTTMTPGVIDSAEVSPTTSASPTTVLLAPVAMPPAQMSFISVASTTDVFGRPVPLTERTVMPEEEPDSASSPTGDSAATTPTIMIKPSMPARIPQSAWSNSAGGSEPVSPSTEIKMVERHAPRIGKAIDIWALGVTLYCFVFGRVPFIADTEFELFNVIAKQPLEFPDYAQIDGQLRDLFLRILDKNPDSRITLEEIKQHPWTTADLTPDERAIWLRETDVSLNYGAPFVVTDEEVRGAFTIMGKIRDRIRKLSSSFQNLTSTLRRRTKSMSHVLPPPDGVPRKKNDETNTNGTNSNNTSIAASPTTTASTIPPVPPLPATVISSHSWIHHSPLHAMTSFTTTSTSQLTPIPNTTTSTADPRMMVSTNTLPTSPQINAPMLVVNSVSDDIPPSSGISKSRPTSRKPSLVAVDDPNTQQTPLQQAHTLSSSIRLHSPVKRHSPLIFADVPDPVSNESSVQGSLRMDSSMRVESSASVASALSAASSDGDEGVNAERERMAAWQQEQGLDGDEEEDGDDDLDEVRTS</sequence>
<dbReference type="Gene3D" id="1.10.510.10">
    <property type="entry name" value="Transferase(Phosphotransferase) domain 1"/>
    <property type="match status" value="2"/>
</dbReference>
<dbReference type="CDD" id="cd14008">
    <property type="entry name" value="STKc_LKB1_CaMKK"/>
    <property type="match status" value="1"/>
</dbReference>
<keyword evidence="5 6" id="KW-0067">ATP-binding</keyword>
<evidence type="ECO:0000256" key="6">
    <source>
        <dbReference type="PROSITE-ProRule" id="PRU10141"/>
    </source>
</evidence>
<name>A0A507CA89_9FUNG</name>
<feature type="domain" description="Protein kinase" evidence="8">
    <location>
        <begin position="413"/>
        <end position="923"/>
    </location>
</feature>
<evidence type="ECO:0000256" key="5">
    <source>
        <dbReference type="ARBA" id="ARBA00022840"/>
    </source>
</evidence>
<dbReference type="PROSITE" id="PS00108">
    <property type="entry name" value="PROTEIN_KINASE_ST"/>
    <property type="match status" value="1"/>
</dbReference>
<feature type="region of interest" description="Disordered" evidence="7">
    <location>
        <begin position="281"/>
        <end position="301"/>
    </location>
</feature>
<protein>
    <recommendedName>
        <fullName evidence="8">Protein kinase domain-containing protein</fullName>
    </recommendedName>
</protein>
<feature type="compositionally biased region" description="Acidic residues" evidence="7">
    <location>
        <begin position="608"/>
        <end position="617"/>
    </location>
</feature>
<dbReference type="PROSITE" id="PS50011">
    <property type="entry name" value="PROTEIN_KINASE_DOM"/>
    <property type="match status" value="1"/>
</dbReference>
<dbReference type="SMART" id="SM00220">
    <property type="entry name" value="S_TKc"/>
    <property type="match status" value="1"/>
</dbReference>
<dbReference type="EMBL" id="QEAO01000005">
    <property type="protein sequence ID" value="TPX36258.1"/>
    <property type="molecule type" value="Genomic_DNA"/>
</dbReference>
<dbReference type="GO" id="GO:0007165">
    <property type="term" value="P:signal transduction"/>
    <property type="evidence" value="ECO:0007669"/>
    <property type="project" value="TreeGrafter"/>
</dbReference>
<dbReference type="SUPFAM" id="SSF56112">
    <property type="entry name" value="Protein kinase-like (PK-like)"/>
    <property type="match status" value="2"/>
</dbReference>
<dbReference type="Gene3D" id="3.30.200.20">
    <property type="entry name" value="Phosphorylase Kinase, domain 1"/>
    <property type="match status" value="1"/>
</dbReference>
<organism evidence="9 10">
    <name type="scientific">Synchytrium microbalum</name>
    <dbReference type="NCBI Taxonomy" id="1806994"/>
    <lineage>
        <taxon>Eukaryota</taxon>
        <taxon>Fungi</taxon>
        <taxon>Fungi incertae sedis</taxon>
        <taxon>Chytridiomycota</taxon>
        <taxon>Chytridiomycota incertae sedis</taxon>
        <taxon>Chytridiomycetes</taxon>
        <taxon>Synchytriales</taxon>
        <taxon>Synchytriaceae</taxon>
        <taxon>Synchytrium</taxon>
    </lineage>
</organism>
<feature type="compositionally biased region" description="Polar residues" evidence="7">
    <location>
        <begin position="1134"/>
        <end position="1152"/>
    </location>
</feature>
<comment type="caution">
    <text evidence="9">The sequence shown here is derived from an EMBL/GenBank/DDBJ whole genome shotgun (WGS) entry which is preliminary data.</text>
</comment>
<feature type="binding site" evidence="6">
    <location>
        <position position="442"/>
    </location>
    <ligand>
        <name>ATP</name>
        <dbReference type="ChEBI" id="CHEBI:30616"/>
    </ligand>
</feature>
<dbReference type="InterPro" id="IPR017441">
    <property type="entry name" value="Protein_kinase_ATP_BS"/>
</dbReference>
<feature type="compositionally biased region" description="Basic and acidic residues" evidence="7">
    <location>
        <begin position="1"/>
        <end position="13"/>
    </location>
</feature>
<dbReference type="Pfam" id="PF00069">
    <property type="entry name" value="Pkinase"/>
    <property type="match status" value="2"/>
</dbReference>
<dbReference type="InterPro" id="IPR000719">
    <property type="entry name" value="Prot_kinase_dom"/>
</dbReference>
<accession>A0A507CA89</accession>
<feature type="compositionally biased region" description="Low complexity" evidence="7">
    <location>
        <begin position="314"/>
        <end position="327"/>
    </location>
</feature>
<feature type="region of interest" description="Disordered" evidence="7">
    <location>
        <begin position="1063"/>
        <end position="1083"/>
    </location>
</feature>
<reference evidence="9 10" key="1">
    <citation type="journal article" date="2019" name="Sci. Rep.">
        <title>Comparative genomics of chytrid fungi reveal insights into the obligate biotrophic and pathogenic lifestyle of Synchytrium endobioticum.</title>
        <authorList>
            <person name="van de Vossenberg B.T.L.H."/>
            <person name="Warris S."/>
            <person name="Nguyen H.D.T."/>
            <person name="van Gent-Pelzer M.P.E."/>
            <person name="Joly D.L."/>
            <person name="van de Geest H.C."/>
            <person name="Bonants P.J.M."/>
            <person name="Smith D.S."/>
            <person name="Levesque C.A."/>
            <person name="van der Lee T.A.J."/>
        </authorList>
    </citation>
    <scope>NUCLEOTIDE SEQUENCE [LARGE SCALE GENOMIC DNA]</scope>
    <source>
        <strain evidence="9 10">JEL517</strain>
    </source>
</reference>
<keyword evidence="10" id="KW-1185">Reference proteome</keyword>
<feature type="compositionally biased region" description="Low complexity" evidence="7">
    <location>
        <begin position="1187"/>
        <end position="1205"/>
    </location>
</feature>
<feature type="compositionally biased region" description="Polar residues" evidence="7">
    <location>
        <begin position="788"/>
        <end position="801"/>
    </location>
</feature>
<dbReference type="OrthoDB" id="68483at2759"/>
<dbReference type="Proteomes" id="UP000319731">
    <property type="component" value="Unassembled WGS sequence"/>
</dbReference>
<proteinExistence type="predicted"/>
<dbReference type="InterPro" id="IPR011009">
    <property type="entry name" value="Kinase-like_dom_sf"/>
</dbReference>
<feature type="region of interest" description="Disordered" evidence="7">
    <location>
        <begin position="1105"/>
        <end position="1245"/>
    </location>
</feature>
<feature type="compositionally biased region" description="Low complexity" evidence="7">
    <location>
        <begin position="1009"/>
        <end position="1032"/>
    </location>
</feature>
<dbReference type="PANTHER" id="PTHR43895:SF152">
    <property type="entry name" value="SERINE_THREONINE-PROTEIN KINASE TOS3"/>
    <property type="match status" value="1"/>
</dbReference>
<dbReference type="STRING" id="1806994.A0A507CA89"/>
<keyword evidence="2" id="KW-0808">Transferase</keyword>
<feature type="region of interest" description="Disordered" evidence="7">
    <location>
        <begin position="313"/>
        <end position="358"/>
    </location>
</feature>
<evidence type="ECO:0000256" key="7">
    <source>
        <dbReference type="SAM" id="MobiDB-lite"/>
    </source>
</evidence>
<feature type="compositionally biased region" description="Polar residues" evidence="7">
    <location>
        <begin position="1067"/>
        <end position="1083"/>
    </location>
</feature>
<keyword evidence="3 6" id="KW-0547">Nucleotide-binding</keyword>
<dbReference type="AlphaFoldDB" id="A0A507CA89"/>
<keyword evidence="1" id="KW-0723">Serine/threonine-protein kinase</keyword>
<feature type="compositionally biased region" description="Polar residues" evidence="7">
    <location>
        <begin position="234"/>
        <end position="247"/>
    </location>
</feature>
<gene>
    <name evidence="9" type="ORF">SmJEL517_g01468</name>
</gene>
<keyword evidence="4" id="KW-0418">Kinase</keyword>
<dbReference type="RefSeq" id="XP_031026571.1">
    <property type="nucleotide sequence ID" value="XM_031167396.1"/>
</dbReference>
<evidence type="ECO:0000259" key="8">
    <source>
        <dbReference type="PROSITE" id="PS50011"/>
    </source>
</evidence>
<evidence type="ECO:0000256" key="3">
    <source>
        <dbReference type="ARBA" id="ARBA00022741"/>
    </source>
</evidence>
<feature type="region of interest" description="Disordered" evidence="7">
    <location>
        <begin position="984"/>
        <end position="1035"/>
    </location>
</feature>
<evidence type="ECO:0000256" key="1">
    <source>
        <dbReference type="ARBA" id="ARBA00022527"/>
    </source>
</evidence>
<dbReference type="GO" id="GO:0004674">
    <property type="term" value="F:protein serine/threonine kinase activity"/>
    <property type="evidence" value="ECO:0007669"/>
    <property type="project" value="UniProtKB-KW"/>
</dbReference>
<dbReference type="InterPro" id="IPR008271">
    <property type="entry name" value="Ser/Thr_kinase_AS"/>
</dbReference>
<evidence type="ECO:0000313" key="9">
    <source>
        <dbReference type="EMBL" id="TPX36258.1"/>
    </source>
</evidence>
<feature type="compositionally biased region" description="Polar residues" evidence="7">
    <location>
        <begin position="207"/>
        <end position="218"/>
    </location>
</feature>
<dbReference type="GO" id="GO:0005524">
    <property type="term" value="F:ATP binding"/>
    <property type="evidence" value="ECO:0007669"/>
    <property type="project" value="UniProtKB-UniRule"/>
</dbReference>
<evidence type="ECO:0000256" key="4">
    <source>
        <dbReference type="ARBA" id="ARBA00022777"/>
    </source>
</evidence>
<feature type="region of interest" description="Disordered" evidence="7">
    <location>
        <begin position="207"/>
        <end position="249"/>
    </location>
</feature>
<feature type="compositionally biased region" description="Low complexity" evidence="7">
    <location>
        <begin position="39"/>
        <end position="60"/>
    </location>
</feature>
<feature type="compositionally biased region" description="Acidic residues" evidence="7">
    <location>
        <begin position="1227"/>
        <end position="1245"/>
    </location>
</feature>
<dbReference type="GeneID" id="42002693"/>
<feature type="compositionally biased region" description="Polar residues" evidence="7">
    <location>
        <begin position="284"/>
        <end position="301"/>
    </location>
</feature>
<dbReference type="PANTHER" id="PTHR43895">
    <property type="entry name" value="CALCIUM/CALMODULIN-DEPENDENT PROTEIN KINASE KINASE-RELATED"/>
    <property type="match status" value="1"/>
</dbReference>
<feature type="region of interest" description="Disordered" evidence="7">
    <location>
        <begin position="1"/>
        <end position="75"/>
    </location>
</feature>
<feature type="region of interest" description="Disordered" evidence="7">
    <location>
        <begin position="777"/>
        <end position="801"/>
    </location>
</feature>
<dbReference type="PROSITE" id="PS00107">
    <property type="entry name" value="PROTEIN_KINASE_ATP"/>
    <property type="match status" value="1"/>
</dbReference>